<keyword evidence="1 3" id="KW-0238">DNA-binding</keyword>
<dbReference type="PANTHER" id="PTHR34860:SF7">
    <property type="entry name" value="TRANSCRIPTION REGULATOR, SPOVT_ABRB FAMILY"/>
    <property type="match status" value="1"/>
</dbReference>
<name>A0AAT9LDL9_9FIRM</name>
<evidence type="ECO:0000259" key="2">
    <source>
        <dbReference type="PROSITE" id="PS51740"/>
    </source>
</evidence>
<dbReference type="InterPro" id="IPR007159">
    <property type="entry name" value="SpoVT-AbrB_dom"/>
</dbReference>
<dbReference type="InterPro" id="IPR052975">
    <property type="entry name" value="Repressor-like_regulatory"/>
</dbReference>
<dbReference type="SMART" id="SM00966">
    <property type="entry name" value="SpoVT_AbrB"/>
    <property type="match status" value="1"/>
</dbReference>
<dbReference type="Pfam" id="PF04014">
    <property type="entry name" value="MazE_antitoxin"/>
    <property type="match status" value="1"/>
</dbReference>
<dbReference type="AlphaFoldDB" id="A0AAT9LDL9"/>
<dbReference type="EMBL" id="CP062796">
    <property type="protein sequence ID" value="QUL99159.1"/>
    <property type="molecule type" value="Genomic_DNA"/>
</dbReference>
<evidence type="ECO:0000313" key="3">
    <source>
        <dbReference type="EMBL" id="QUL99159.1"/>
    </source>
</evidence>
<proteinExistence type="predicted"/>
<sequence>MAIVTVSSKGQIVIPAEIRKAHSIRQGDRFELRVSEGKLVLVPLDEKPFVRLYGAFKSGTSLVRALEAEHAREIEKES</sequence>
<reference evidence="3" key="1">
    <citation type="submission" date="2020-10" db="EMBL/GenBank/DDBJ databases">
        <authorList>
            <person name="Kadnikov V."/>
            <person name="Beletsky A.V."/>
            <person name="Mardanov A.V."/>
            <person name="Karnachuk O.V."/>
            <person name="Ravin N.V."/>
        </authorList>
    </citation>
    <scope>NUCLEOTIDE SEQUENCE</scope>
    <source>
        <strain evidence="3">Bu02</strain>
    </source>
</reference>
<gene>
    <name evidence="3" type="ORF">IMF26_03580</name>
</gene>
<feature type="domain" description="SpoVT-AbrB" evidence="2">
    <location>
        <begin position="1"/>
        <end position="46"/>
    </location>
</feature>
<dbReference type="GO" id="GO:0003677">
    <property type="term" value="F:DNA binding"/>
    <property type="evidence" value="ECO:0007669"/>
    <property type="project" value="UniProtKB-UniRule"/>
</dbReference>
<organism evidence="3">
    <name type="scientific">Candidatus Fermentithermobacillus carboniphilus</name>
    <dbReference type="NCBI Taxonomy" id="3085328"/>
    <lineage>
        <taxon>Bacteria</taxon>
        <taxon>Bacillati</taxon>
        <taxon>Bacillota</taxon>
        <taxon>Candidatus Fermentithermobacillia</taxon>
        <taxon>Candidatus Fermentithermobacillales</taxon>
        <taxon>Candidatus Fermentithermobacillaceae</taxon>
        <taxon>Candidatus Fermentithermobacillus</taxon>
    </lineage>
</organism>
<accession>A0AAT9LDL9</accession>
<dbReference type="NCBIfam" id="TIGR01439">
    <property type="entry name" value="lp_hng_hel_AbrB"/>
    <property type="match status" value="1"/>
</dbReference>
<dbReference type="PANTHER" id="PTHR34860">
    <property type="entry name" value="REPRESSOR-LIKE PROTEIN SSO7C3"/>
    <property type="match status" value="1"/>
</dbReference>
<reference evidence="3" key="2">
    <citation type="journal article" date="2023" name="Biology">
        <title>Prokaryotic Life Associated with Coal-Fire Gas Vents Revealed by Metagenomics.</title>
        <authorList>
            <person name="Kadnikov V.V."/>
            <person name="Mardanov A.V."/>
            <person name="Beletsky A.V."/>
            <person name="Karnachuk O.V."/>
            <person name="Ravin N.V."/>
        </authorList>
    </citation>
    <scope>NUCLEOTIDE SEQUENCE</scope>
    <source>
        <strain evidence="3">Bu02</strain>
    </source>
</reference>
<evidence type="ECO:0000256" key="1">
    <source>
        <dbReference type="PROSITE-ProRule" id="PRU01076"/>
    </source>
</evidence>
<dbReference type="InterPro" id="IPR037914">
    <property type="entry name" value="SpoVT-AbrB_sf"/>
</dbReference>
<dbReference type="PROSITE" id="PS51740">
    <property type="entry name" value="SPOVT_ABRB"/>
    <property type="match status" value="1"/>
</dbReference>
<dbReference type="Gene3D" id="2.10.260.10">
    <property type="match status" value="1"/>
</dbReference>
<protein>
    <submittedName>
        <fullName evidence="3">AbrB/MazE/SpoVT family DNA-binding domain-containing protein</fullName>
    </submittedName>
</protein>
<dbReference type="KEGG" id="fcz:IMF26_03580"/>
<dbReference type="SUPFAM" id="SSF89447">
    <property type="entry name" value="AbrB/MazE/MraZ-like"/>
    <property type="match status" value="1"/>
</dbReference>